<evidence type="ECO:0000313" key="1">
    <source>
        <dbReference type="EMBL" id="APH70900.1"/>
    </source>
</evidence>
<dbReference type="RefSeq" id="WP_072602309.1">
    <property type="nucleotide sequence ID" value="NZ_CP018171.1"/>
</dbReference>
<reference evidence="2" key="1">
    <citation type="submission" date="2016-11" db="EMBL/GenBank/DDBJ databases">
        <title>Mesorhizobium oceanicum sp. nov., isolated from deep seawater in South China Sea.</title>
        <authorList>
            <person name="Fu G.-Y."/>
        </authorList>
    </citation>
    <scope>NUCLEOTIDE SEQUENCE [LARGE SCALE GENOMIC DNA]</scope>
    <source>
        <strain evidence="2">B7</strain>
    </source>
</reference>
<organism evidence="1 2">
    <name type="scientific">Aquibium oceanicum</name>
    <dbReference type="NCBI Taxonomy" id="1670800"/>
    <lineage>
        <taxon>Bacteria</taxon>
        <taxon>Pseudomonadati</taxon>
        <taxon>Pseudomonadota</taxon>
        <taxon>Alphaproteobacteria</taxon>
        <taxon>Hyphomicrobiales</taxon>
        <taxon>Phyllobacteriaceae</taxon>
        <taxon>Aquibium</taxon>
    </lineage>
</organism>
<dbReference type="AlphaFoldDB" id="A0A1L3SNF0"/>
<gene>
    <name evidence="1" type="ORF">BSQ44_05540</name>
</gene>
<keyword evidence="2" id="KW-1185">Reference proteome</keyword>
<protein>
    <submittedName>
        <fullName evidence="1">Uncharacterized protein</fullName>
    </submittedName>
</protein>
<evidence type="ECO:0000313" key="2">
    <source>
        <dbReference type="Proteomes" id="UP000182840"/>
    </source>
</evidence>
<dbReference type="KEGG" id="meso:BSQ44_05540"/>
<dbReference type="STRING" id="1670800.BSQ44_05540"/>
<sequence>MQRLLVLKRDASKVAPATLASSGLTNHFAQLFVFKESGLWHTAAEGIFFRDQHATDLWLLHPHLSSGMIFDSSLEQIAI</sequence>
<proteinExistence type="predicted"/>
<accession>A0A1L3SNF0</accession>
<name>A0A1L3SNF0_9HYPH</name>
<dbReference type="EMBL" id="CP018171">
    <property type="protein sequence ID" value="APH70900.1"/>
    <property type="molecule type" value="Genomic_DNA"/>
</dbReference>
<dbReference type="Proteomes" id="UP000182840">
    <property type="component" value="Chromosome"/>
</dbReference>